<proteinExistence type="predicted"/>
<sequence>MRADWKPPRAFRDTISSLYGAEGRAWLAGLPALVGAYADAHGLTVGEPYPLSYNFVASADAADGTGHVVKAAPPGAETAAREAAVLAAWQGRGATRLHHHDPDARIMLLERAEPGYTAETLADATWPPRAAALGIKADDAAATRALAASMRGLWQPAPEALAVPGTTDTVRIPEVVEYAEDFDWYADTHPAAGPLDPDLFAAARGLFRDLASAPHAGLLLHGDLHHGNLLHATRDGAPAWLAIDPKGLRGDPGFDTAVMLWNPGLLPSRSTGCGAARILDSRIGVLAEELDGAVPGADLGRDMLTMWGFVVAVLSAVWDVQDATLPESGKPEVMHVAWMLYSSL</sequence>
<dbReference type="EMBL" id="BAABHS010000006">
    <property type="protein sequence ID" value="GAA4958052.1"/>
    <property type="molecule type" value="Genomic_DNA"/>
</dbReference>
<comment type="caution">
    <text evidence="1">The sequence shown here is derived from an EMBL/GenBank/DDBJ whole genome shotgun (WGS) entry which is preliminary data.</text>
</comment>
<dbReference type="Proteomes" id="UP001500466">
    <property type="component" value="Unassembled WGS sequence"/>
</dbReference>
<dbReference type="Gene3D" id="3.90.1200.10">
    <property type="match status" value="1"/>
</dbReference>
<organism evidence="1 2">
    <name type="scientific">Yinghuangia aomiensis</name>
    <dbReference type="NCBI Taxonomy" id="676205"/>
    <lineage>
        <taxon>Bacteria</taxon>
        <taxon>Bacillati</taxon>
        <taxon>Actinomycetota</taxon>
        <taxon>Actinomycetes</taxon>
        <taxon>Kitasatosporales</taxon>
        <taxon>Streptomycetaceae</taxon>
        <taxon>Yinghuangia</taxon>
    </lineage>
</organism>
<name>A0ABP9H5Y9_9ACTN</name>
<protein>
    <submittedName>
        <fullName evidence="1">Aminoglycoside phosphotransferase family protein</fullName>
    </submittedName>
</protein>
<dbReference type="InterPro" id="IPR011009">
    <property type="entry name" value="Kinase-like_dom_sf"/>
</dbReference>
<dbReference type="SUPFAM" id="SSF56112">
    <property type="entry name" value="Protein kinase-like (PK-like)"/>
    <property type="match status" value="1"/>
</dbReference>
<accession>A0ABP9H5Y9</accession>
<evidence type="ECO:0000313" key="1">
    <source>
        <dbReference type="EMBL" id="GAA4958052.1"/>
    </source>
</evidence>
<gene>
    <name evidence="1" type="ORF">GCM10023205_20710</name>
</gene>
<reference evidence="2" key="1">
    <citation type="journal article" date="2019" name="Int. J. Syst. Evol. Microbiol.">
        <title>The Global Catalogue of Microorganisms (GCM) 10K type strain sequencing project: providing services to taxonomists for standard genome sequencing and annotation.</title>
        <authorList>
            <consortium name="The Broad Institute Genomics Platform"/>
            <consortium name="The Broad Institute Genome Sequencing Center for Infectious Disease"/>
            <person name="Wu L."/>
            <person name="Ma J."/>
        </authorList>
    </citation>
    <scope>NUCLEOTIDE SEQUENCE [LARGE SCALE GENOMIC DNA]</scope>
    <source>
        <strain evidence="2">JCM 17986</strain>
    </source>
</reference>
<dbReference type="Pfam" id="PF04655">
    <property type="entry name" value="APH_6_hur"/>
    <property type="match status" value="1"/>
</dbReference>
<dbReference type="InterPro" id="IPR006748">
    <property type="entry name" value="NH2Glyco/OHUrea_AB-resist_kin"/>
</dbReference>
<dbReference type="RefSeq" id="WP_345675062.1">
    <property type="nucleotide sequence ID" value="NZ_BAABHS010000006.1"/>
</dbReference>
<keyword evidence="2" id="KW-1185">Reference proteome</keyword>
<evidence type="ECO:0000313" key="2">
    <source>
        <dbReference type="Proteomes" id="UP001500466"/>
    </source>
</evidence>